<keyword evidence="4" id="KW-0874">Quinone</keyword>
<dbReference type="STRING" id="644548.SCNU_19270"/>
<dbReference type="InterPro" id="IPR041714">
    <property type="entry name" value="VKOR_Actinobacteria"/>
</dbReference>
<dbReference type="SMART" id="SM00756">
    <property type="entry name" value="VKc"/>
    <property type="match status" value="1"/>
</dbReference>
<keyword evidence="8" id="KW-1015">Disulfide bond</keyword>
<accession>F1YPJ9</accession>
<proteinExistence type="inferred from homology"/>
<keyword evidence="9" id="KW-0676">Redox-active center</keyword>
<evidence type="ECO:0000256" key="5">
    <source>
        <dbReference type="ARBA" id="ARBA00022989"/>
    </source>
</evidence>
<evidence type="ECO:0000256" key="7">
    <source>
        <dbReference type="ARBA" id="ARBA00023136"/>
    </source>
</evidence>
<dbReference type="OrthoDB" id="9783799at2"/>
<evidence type="ECO:0000313" key="13">
    <source>
        <dbReference type="Proteomes" id="UP000035065"/>
    </source>
</evidence>
<evidence type="ECO:0000256" key="9">
    <source>
        <dbReference type="ARBA" id="ARBA00023284"/>
    </source>
</evidence>
<dbReference type="Proteomes" id="UP000035065">
    <property type="component" value="Unassembled WGS sequence"/>
</dbReference>
<sequence length="219" mass="24335">MADESPAEFENTEAVAVAEEAVTREPGNFWLQRRPISVAASWTLLVCGVLGMAAAIALTLDRIQLLIDPTFTPACSINPIISCGSVMVTDQGKFFGFPNPLLGLPAFAVILVTAVLSIGRVRLPRWYWVGQAIGALLGQIFVGYLIFQSIYRIHALCPYCMVVWTIIPIVLILSLSRALPDSGLGRSIREWLWILLPVYYVVVILMGTVQFWDYWKTLF</sequence>
<organism evidence="12 13">
    <name type="scientific">Gordonia neofelifaecis NRRL B-59395</name>
    <dbReference type="NCBI Taxonomy" id="644548"/>
    <lineage>
        <taxon>Bacteria</taxon>
        <taxon>Bacillati</taxon>
        <taxon>Actinomycetota</taxon>
        <taxon>Actinomycetes</taxon>
        <taxon>Mycobacteriales</taxon>
        <taxon>Gordoniaceae</taxon>
        <taxon>Gordonia</taxon>
    </lineage>
</organism>
<dbReference type="AlphaFoldDB" id="F1YPJ9"/>
<keyword evidence="13" id="KW-1185">Reference proteome</keyword>
<evidence type="ECO:0000256" key="6">
    <source>
        <dbReference type="ARBA" id="ARBA00023002"/>
    </source>
</evidence>
<dbReference type="InterPro" id="IPR038354">
    <property type="entry name" value="VKOR_sf"/>
</dbReference>
<keyword evidence="5 10" id="KW-1133">Transmembrane helix</keyword>
<keyword evidence="6" id="KW-0560">Oxidoreductase</keyword>
<dbReference type="EMBL" id="AEUD01000025">
    <property type="protein sequence ID" value="EGD53394.1"/>
    <property type="molecule type" value="Genomic_DNA"/>
</dbReference>
<gene>
    <name evidence="12" type="ORF">SCNU_19270</name>
</gene>
<evidence type="ECO:0000256" key="10">
    <source>
        <dbReference type="SAM" id="Phobius"/>
    </source>
</evidence>
<reference evidence="12 13" key="1">
    <citation type="journal article" date="2011" name="J. Bacteriol.">
        <title>Draft Genome Sequence of Gordonia neofelifaecis NRRL B-59395, a Cholesterol-Degrading Actinomycete.</title>
        <authorList>
            <person name="Ge F."/>
            <person name="Li W."/>
            <person name="Chen G."/>
            <person name="Liu Y."/>
            <person name="Zhang G."/>
            <person name="Yong B."/>
            <person name="Wang Q."/>
            <person name="Wang N."/>
            <person name="Huang Z."/>
            <person name="Li W."/>
            <person name="Wang J."/>
            <person name="Wu C."/>
            <person name="Xie Q."/>
            <person name="Liu G."/>
        </authorList>
    </citation>
    <scope>NUCLEOTIDE SEQUENCE [LARGE SCALE GENOMIC DNA]</scope>
    <source>
        <strain evidence="12 13">NRRL B-59395</strain>
    </source>
</reference>
<name>F1YPJ9_9ACTN</name>
<dbReference type="GO" id="GO:0016491">
    <property type="term" value="F:oxidoreductase activity"/>
    <property type="evidence" value="ECO:0007669"/>
    <property type="project" value="UniProtKB-KW"/>
</dbReference>
<evidence type="ECO:0000259" key="11">
    <source>
        <dbReference type="SMART" id="SM00756"/>
    </source>
</evidence>
<dbReference type="GO" id="GO:0016020">
    <property type="term" value="C:membrane"/>
    <property type="evidence" value="ECO:0007669"/>
    <property type="project" value="UniProtKB-SubCell"/>
</dbReference>
<evidence type="ECO:0000256" key="4">
    <source>
        <dbReference type="ARBA" id="ARBA00022719"/>
    </source>
</evidence>
<keyword evidence="3 10" id="KW-0812">Transmembrane</keyword>
<dbReference type="RefSeq" id="WP_009681039.1">
    <property type="nucleotide sequence ID" value="NZ_AEUD01000025.1"/>
</dbReference>
<feature type="transmembrane region" description="Helical" evidence="10">
    <location>
        <begin position="126"/>
        <end position="147"/>
    </location>
</feature>
<comment type="subcellular location">
    <subcellularLocation>
        <location evidence="1">Membrane</location>
        <topology evidence="1">Multi-pass membrane protein</topology>
    </subcellularLocation>
</comment>
<protein>
    <submittedName>
        <fullName evidence="12">Vitamin K epoxide reductase</fullName>
    </submittedName>
</protein>
<dbReference type="InterPro" id="IPR012932">
    <property type="entry name" value="VKOR"/>
</dbReference>
<comment type="caution">
    <text evidence="12">The sequence shown here is derived from an EMBL/GenBank/DDBJ whole genome shotgun (WGS) entry which is preliminary data.</text>
</comment>
<dbReference type="eggNOG" id="COG4243">
    <property type="taxonomic scope" value="Bacteria"/>
</dbReference>
<evidence type="ECO:0000256" key="2">
    <source>
        <dbReference type="ARBA" id="ARBA00006214"/>
    </source>
</evidence>
<evidence type="ECO:0000256" key="1">
    <source>
        <dbReference type="ARBA" id="ARBA00004141"/>
    </source>
</evidence>
<comment type="similarity">
    <text evidence="2">Belongs to the VKOR family.</text>
</comment>
<dbReference type="Pfam" id="PF07884">
    <property type="entry name" value="VKOR"/>
    <property type="match status" value="1"/>
</dbReference>
<feature type="transmembrane region" description="Helical" evidence="10">
    <location>
        <begin position="36"/>
        <end position="58"/>
    </location>
</feature>
<evidence type="ECO:0000256" key="8">
    <source>
        <dbReference type="ARBA" id="ARBA00023157"/>
    </source>
</evidence>
<keyword evidence="7 10" id="KW-0472">Membrane</keyword>
<evidence type="ECO:0000313" key="12">
    <source>
        <dbReference type="EMBL" id="EGD53394.1"/>
    </source>
</evidence>
<evidence type="ECO:0000256" key="3">
    <source>
        <dbReference type="ARBA" id="ARBA00022692"/>
    </source>
</evidence>
<feature type="transmembrane region" description="Helical" evidence="10">
    <location>
        <begin position="191"/>
        <end position="212"/>
    </location>
</feature>
<feature type="domain" description="Vitamin K epoxide reductase" evidence="11">
    <location>
        <begin position="37"/>
        <end position="178"/>
    </location>
</feature>
<dbReference type="Gene3D" id="1.20.1440.130">
    <property type="entry name" value="VKOR domain"/>
    <property type="match status" value="1"/>
</dbReference>
<dbReference type="CDD" id="cd12922">
    <property type="entry name" value="VKOR_5"/>
    <property type="match status" value="1"/>
</dbReference>
<feature type="transmembrane region" description="Helical" evidence="10">
    <location>
        <begin position="153"/>
        <end position="179"/>
    </location>
</feature>
<dbReference type="GO" id="GO:0048038">
    <property type="term" value="F:quinone binding"/>
    <property type="evidence" value="ECO:0007669"/>
    <property type="project" value="UniProtKB-KW"/>
</dbReference>
<feature type="transmembrane region" description="Helical" evidence="10">
    <location>
        <begin position="101"/>
        <end position="119"/>
    </location>
</feature>